<evidence type="ECO:0000256" key="2">
    <source>
        <dbReference type="ARBA" id="ARBA00022801"/>
    </source>
</evidence>
<comment type="similarity">
    <text evidence="1">Belongs to the glycosyl hydrolase 39 family.</text>
</comment>
<dbReference type="Gene3D" id="2.60.40.10">
    <property type="entry name" value="Immunoglobulins"/>
    <property type="match status" value="1"/>
</dbReference>
<gene>
    <name evidence="6" type="primary">xynB2</name>
    <name evidence="6" type="ORF">Pma05_08170</name>
</gene>
<sequence>MSEQTTNTENAQRARADWQGRIGRRRTGGADDEPLTLDAPTALVATPGRGQVTLDWKPVPDAIGYQVYRSAGDAPLAPLDHHGGDVLAVPHPPYADTTGEPGHPYEYAVAALRDVDQPGPLSGSVRVAALDGTARRAGGERPAGTGADPLVRVMVEASGPTRPMHRPWRPMVGSEHLSHLLSEETTGGRPIGAELAEALRIMRTELGVGSVRAHAILCDDLGVYREVDGAPVHDFSRVDEVYDRLLSLGLRPVVELSFMPRDLASDPTKTVFAYGAIISPPRDWQRWADLIRALVRHLIDRYGRDEVRHWPFEVWNEANLEVFWSGTRAEFLRLYEVTVRAVRDVDPGLTVGGPASAAAGWVGELLDHVDASGAPIDFVSTHTYGAPPLDFRPLCTRHGRPDLGILWTEWGVTPTHFNPVSDDVFAATFLLRGMRSAANRVDALAYWVASDHFEELGRPPRLFHGGFGLLTVGNLRKPRFWALSLADRLGEHELPATLTGDGAESLVEAWAARGDDGTVTVLVWNGTLDQSKAGGDRRLDRDVRVELRGLAAGSYRVRHWRVDREHSNIRRVWQDLDGGDWPTGEQWELLRARDTLDEYRPEQVVPVVDGGCTVDFPLPMPGMSFLRLEPAP</sequence>
<dbReference type="PANTHER" id="PTHR12631:SF10">
    <property type="entry name" value="BETA-XYLOSIDASE-LIKE PROTEIN-RELATED"/>
    <property type="match status" value="1"/>
</dbReference>
<keyword evidence="3" id="KW-0326">Glycosidase</keyword>
<evidence type="ECO:0000313" key="7">
    <source>
        <dbReference type="Proteomes" id="UP000621500"/>
    </source>
</evidence>
<organism evidence="6 7">
    <name type="scientific">Plantactinospora mayteni</name>
    <dbReference type="NCBI Taxonomy" id="566021"/>
    <lineage>
        <taxon>Bacteria</taxon>
        <taxon>Bacillati</taxon>
        <taxon>Actinomycetota</taxon>
        <taxon>Actinomycetes</taxon>
        <taxon>Micromonosporales</taxon>
        <taxon>Micromonosporaceae</taxon>
        <taxon>Plantactinospora</taxon>
    </lineage>
</organism>
<dbReference type="SUPFAM" id="SSF51445">
    <property type="entry name" value="(Trans)glycosidases"/>
    <property type="match status" value="1"/>
</dbReference>
<dbReference type="Gene3D" id="3.20.20.80">
    <property type="entry name" value="Glycosidases"/>
    <property type="match status" value="1"/>
</dbReference>
<keyword evidence="2" id="KW-0378">Hydrolase</keyword>
<dbReference type="Pfam" id="PF01229">
    <property type="entry name" value="Glyco_hydro_39"/>
    <property type="match status" value="1"/>
</dbReference>
<dbReference type="InterPro" id="IPR000514">
    <property type="entry name" value="Glyco_hydro_39"/>
</dbReference>
<evidence type="ECO:0000256" key="3">
    <source>
        <dbReference type="ARBA" id="ARBA00023295"/>
    </source>
</evidence>
<dbReference type="InterPro" id="IPR013783">
    <property type="entry name" value="Ig-like_fold"/>
</dbReference>
<dbReference type="InterPro" id="IPR051923">
    <property type="entry name" value="Glycosyl_Hydrolase_39"/>
</dbReference>
<dbReference type="SUPFAM" id="SSF51011">
    <property type="entry name" value="Glycosyl hydrolase domain"/>
    <property type="match status" value="1"/>
</dbReference>
<comment type="caution">
    <text evidence="6">The sequence shown here is derived from an EMBL/GenBank/DDBJ whole genome shotgun (WGS) entry which is preliminary data.</text>
</comment>
<evidence type="ECO:0000313" key="6">
    <source>
        <dbReference type="EMBL" id="GIG94244.1"/>
    </source>
</evidence>
<evidence type="ECO:0000256" key="1">
    <source>
        <dbReference type="ARBA" id="ARBA00008875"/>
    </source>
</evidence>
<dbReference type="InterPro" id="IPR049166">
    <property type="entry name" value="GH39_cat"/>
</dbReference>
<dbReference type="Gene3D" id="2.60.40.1500">
    <property type="entry name" value="Glycosyl hydrolase domain, family 39"/>
    <property type="match status" value="1"/>
</dbReference>
<keyword evidence="7" id="KW-1185">Reference proteome</keyword>
<name>A0ABQ4EHP4_9ACTN</name>
<dbReference type="EMBL" id="BONX01000004">
    <property type="protein sequence ID" value="GIG94244.1"/>
    <property type="molecule type" value="Genomic_DNA"/>
</dbReference>
<dbReference type="PRINTS" id="PR00745">
    <property type="entry name" value="GLHYDRLASE39"/>
</dbReference>
<feature type="domain" description="Glycosyl hydrolases family 39 N-terminal catalytic" evidence="5">
    <location>
        <begin position="152"/>
        <end position="592"/>
    </location>
</feature>
<protein>
    <submittedName>
        <fullName evidence="6">Beta-xylosidase</fullName>
    </submittedName>
</protein>
<accession>A0ABQ4EHP4</accession>
<evidence type="ECO:0000256" key="4">
    <source>
        <dbReference type="SAM" id="MobiDB-lite"/>
    </source>
</evidence>
<reference evidence="6 7" key="1">
    <citation type="submission" date="2021-01" db="EMBL/GenBank/DDBJ databases">
        <title>Whole genome shotgun sequence of Plantactinospora mayteni NBRC 109088.</title>
        <authorList>
            <person name="Komaki H."/>
            <person name="Tamura T."/>
        </authorList>
    </citation>
    <scope>NUCLEOTIDE SEQUENCE [LARGE SCALE GENOMIC DNA]</scope>
    <source>
        <strain evidence="6 7">NBRC 109088</strain>
    </source>
</reference>
<dbReference type="InterPro" id="IPR036116">
    <property type="entry name" value="FN3_sf"/>
</dbReference>
<dbReference type="Proteomes" id="UP000621500">
    <property type="component" value="Unassembled WGS sequence"/>
</dbReference>
<feature type="region of interest" description="Disordered" evidence="4">
    <location>
        <begin position="1"/>
        <end position="38"/>
    </location>
</feature>
<dbReference type="PANTHER" id="PTHR12631">
    <property type="entry name" value="ALPHA-L-IDURONIDASE"/>
    <property type="match status" value="1"/>
</dbReference>
<proteinExistence type="inferred from homology"/>
<feature type="compositionally biased region" description="Polar residues" evidence="4">
    <location>
        <begin position="1"/>
        <end position="11"/>
    </location>
</feature>
<evidence type="ECO:0000259" key="5">
    <source>
        <dbReference type="Pfam" id="PF01229"/>
    </source>
</evidence>
<dbReference type="SUPFAM" id="SSF49265">
    <property type="entry name" value="Fibronectin type III"/>
    <property type="match status" value="1"/>
</dbReference>
<dbReference type="InterPro" id="IPR017853">
    <property type="entry name" value="GH"/>
</dbReference>
<dbReference type="RefSeq" id="WP_203855910.1">
    <property type="nucleotide sequence ID" value="NZ_BAAAZQ010000002.1"/>
</dbReference>